<keyword evidence="4 14" id="KW-0808">Transferase</keyword>
<keyword evidence="9" id="KW-0460">Magnesium</keyword>
<evidence type="ECO:0000256" key="6">
    <source>
        <dbReference type="ARBA" id="ARBA00022741"/>
    </source>
</evidence>
<evidence type="ECO:0000256" key="2">
    <source>
        <dbReference type="ARBA" id="ARBA00008142"/>
    </source>
</evidence>
<evidence type="ECO:0000256" key="1">
    <source>
        <dbReference type="ARBA" id="ARBA00001946"/>
    </source>
</evidence>
<evidence type="ECO:0000256" key="5">
    <source>
        <dbReference type="ARBA" id="ARBA00022723"/>
    </source>
</evidence>
<dbReference type="FunFam" id="3.30.70.141:FF:000017">
    <property type="entry name" value="Nucleoside diphosphate kinase"/>
    <property type="match status" value="1"/>
</dbReference>
<keyword evidence="5" id="KW-0479">Metal-binding</keyword>
<dbReference type="EMBL" id="CP045921">
    <property type="protein sequence ID" value="QHN42436.1"/>
    <property type="molecule type" value="Genomic_DNA"/>
</dbReference>
<evidence type="ECO:0000256" key="3">
    <source>
        <dbReference type="ARBA" id="ARBA00012966"/>
    </source>
</evidence>
<dbReference type="Pfam" id="PF00334">
    <property type="entry name" value="NDK"/>
    <property type="match status" value="1"/>
</dbReference>
<keyword evidence="15" id="KW-1185">Reference proteome</keyword>
<dbReference type="AlphaFoldDB" id="A0A857MIQ5"/>
<dbReference type="SMART" id="SM00562">
    <property type="entry name" value="NDK"/>
    <property type="match status" value="1"/>
</dbReference>
<evidence type="ECO:0000313" key="15">
    <source>
        <dbReference type="Proteomes" id="UP001059824"/>
    </source>
</evidence>
<keyword evidence="10" id="KW-0546">Nucleotide metabolism</keyword>
<reference evidence="14" key="1">
    <citation type="journal article" date="2021" name="Nat. Microbiol.">
        <title>Cocultivation of an ultrasmall environmental parasitic bacterium with lytic ability against bacteria associated with wastewater foams.</title>
        <authorList>
            <person name="Batinovic S."/>
            <person name="Rose J.J.A."/>
            <person name="Ratcliffe J."/>
            <person name="Seviour R.J."/>
            <person name="Petrovski S."/>
        </authorList>
    </citation>
    <scope>NUCLEOTIDE SEQUENCE</scope>
    <source>
        <strain evidence="14">JR1</strain>
    </source>
</reference>
<evidence type="ECO:0000256" key="11">
    <source>
        <dbReference type="PROSITE-ProRule" id="PRU00706"/>
    </source>
</evidence>
<dbReference type="RefSeq" id="WP_260763765.1">
    <property type="nucleotide sequence ID" value="NZ_CP045921.1"/>
</dbReference>
<proteinExistence type="inferred from homology"/>
<dbReference type="SUPFAM" id="SSF54919">
    <property type="entry name" value="Nucleoside diphosphate kinase, NDK"/>
    <property type="match status" value="1"/>
</dbReference>
<dbReference type="PROSITE" id="PS51374">
    <property type="entry name" value="NDPK_LIKE"/>
    <property type="match status" value="1"/>
</dbReference>
<dbReference type="PRINTS" id="PR01243">
    <property type="entry name" value="NUCDPKINASE"/>
</dbReference>
<dbReference type="GO" id="GO:0046872">
    <property type="term" value="F:metal ion binding"/>
    <property type="evidence" value="ECO:0007669"/>
    <property type="project" value="UniProtKB-KW"/>
</dbReference>
<dbReference type="GO" id="GO:0006241">
    <property type="term" value="P:CTP biosynthetic process"/>
    <property type="evidence" value="ECO:0007669"/>
    <property type="project" value="InterPro"/>
</dbReference>
<dbReference type="InterPro" id="IPR036850">
    <property type="entry name" value="NDK-like_dom_sf"/>
</dbReference>
<dbReference type="Gene3D" id="3.30.70.141">
    <property type="entry name" value="Nucleoside diphosphate kinase-like domain"/>
    <property type="match status" value="1"/>
</dbReference>
<evidence type="ECO:0000259" key="13">
    <source>
        <dbReference type="SMART" id="SM00562"/>
    </source>
</evidence>
<gene>
    <name evidence="14" type="ORF">GII36_00990</name>
</gene>
<dbReference type="InterPro" id="IPR034907">
    <property type="entry name" value="NDK-like_dom"/>
</dbReference>
<comment type="similarity">
    <text evidence="2 11 12">Belongs to the NDK family.</text>
</comment>
<dbReference type="GO" id="GO:0006228">
    <property type="term" value="P:UTP biosynthetic process"/>
    <property type="evidence" value="ECO:0007669"/>
    <property type="project" value="InterPro"/>
</dbReference>
<feature type="domain" description="Nucleoside diphosphate kinase-like" evidence="13">
    <location>
        <begin position="6"/>
        <end position="159"/>
    </location>
</feature>
<sequence length="169" mass="18822">MAKTELEQTLIVFKPDALQRGLIGEILTRFERVGLRIVGTKMLAPGSDHYFTHYEEIGKLKTRAGDHIFDITLQMMGEGPVIAMVLEGVEAVALVRKMVGGTEPKSSAPGTIRGDFSHMSYAYADNKKKGIPNLIHASGDPAEAEQEINHWFADSELYDYEALHEKFTR</sequence>
<evidence type="ECO:0000256" key="4">
    <source>
        <dbReference type="ARBA" id="ARBA00022679"/>
    </source>
</evidence>
<evidence type="ECO:0000313" key="14">
    <source>
        <dbReference type="EMBL" id="QHN42436.1"/>
    </source>
</evidence>
<evidence type="ECO:0000256" key="8">
    <source>
        <dbReference type="ARBA" id="ARBA00022840"/>
    </source>
</evidence>
<keyword evidence="6" id="KW-0547">Nucleotide-binding</keyword>
<protein>
    <recommendedName>
        <fullName evidence="3">nucleoside-diphosphate kinase</fullName>
        <ecNumber evidence="3">2.7.4.6</ecNumber>
    </recommendedName>
</protein>
<accession>A0A857MIQ5</accession>
<dbReference type="EC" id="2.7.4.6" evidence="3"/>
<dbReference type="InterPro" id="IPR001564">
    <property type="entry name" value="Nucleoside_diP_kinase"/>
</dbReference>
<name>A0A857MIQ5_9BACT</name>
<dbReference type="GO" id="GO:0006183">
    <property type="term" value="P:GTP biosynthetic process"/>
    <property type="evidence" value="ECO:0007669"/>
    <property type="project" value="InterPro"/>
</dbReference>
<comment type="cofactor">
    <cofactor evidence="1">
        <name>Mg(2+)</name>
        <dbReference type="ChEBI" id="CHEBI:18420"/>
    </cofactor>
</comment>
<keyword evidence="7 14" id="KW-0418">Kinase</keyword>
<dbReference type="GO" id="GO:0005524">
    <property type="term" value="F:ATP binding"/>
    <property type="evidence" value="ECO:0007669"/>
    <property type="project" value="UniProtKB-KW"/>
</dbReference>
<dbReference type="Proteomes" id="UP001059824">
    <property type="component" value="Chromosome"/>
</dbReference>
<dbReference type="KEGG" id="mama:GII36_00990"/>
<comment type="caution">
    <text evidence="11">Lacks conserved residue(s) required for the propagation of feature annotation.</text>
</comment>
<organism evidence="14 15">
    <name type="scientific">Candidatus Mycosynbacter amalyticus</name>
    <dbReference type="NCBI Taxonomy" id="2665156"/>
    <lineage>
        <taxon>Bacteria</taxon>
        <taxon>Candidatus Saccharimonadota</taxon>
        <taxon>Candidatus Saccharimonadota incertae sedis</taxon>
        <taxon>Candidatus Mycosynbacter</taxon>
    </lineage>
</organism>
<evidence type="ECO:0000256" key="9">
    <source>
        <dbReference type="ARBA" id="ARBA00022842"/>
    </source>
</evidence>
<evidence type="ECO:0000256" key="10">
    <source>
        <dbReference type="ARBA" id="ARBA00023080"/>
    </source>
</evidence>
<keyword evidence="8" id="KW-0067">ATP-binding</keyword>
<evidence type="ECO:0000256" key="7">
    <source>
        <dbReference type="ARBA" id="ARBA00022777"/>
    </source>
</evidence>
<dbReference type="GO" id="GO:0004550">
    <property type="term" value="F:nucleoside diphosphate kinase activity"/>
    <property type="evidence" value="ECO:0007669"/>
    <property type="project" value="UniProtKB-EC"/>
</dbReference>
<evidence type="ECO:0000256" key="12">
    <source>
        <dbReference type="RuleBase" id="RU004011"/>
    </source>
</evidence>
<dbReference type="PANTHER" id="PTHR11349">
    <property type="entry name" value="NUCLEOSIDE DIPHOSPHATE KINASE"/>
    <property type="match status" value="1"/>
</dbReference>